<keyword evidence="1" id="KW-0732">Signal</keyword>
<dbReference type="Proteomes" id="UP001595530">
    <property type="component" value="Unassembled WGS sequence"/>
</dbReference>
<organism evidence="2 3">
    <name type="scientific">Undibacterium arcticum</name>
    <dbReference type="NCBI Taxonomy" id="1762892"/>
    <lineage>
        <taxon>Bacteria</taxon>
        <taxon>Pseudomonadati</taxon>
        <taxon>Pseudomonadota</taxon>
        <taxon>Betaproteobacteria</taxon>
        <taxon>Burkholderiales</taxon>
        <taxon>Oxalobacteraceae</taxon>
        <taxon>Undibacterium</taxon>
    </lineage>
</organism>
<gene>
    <name evidence="2" type="ORF">ACFOFO_12875</name>
</gene>
<accession>A0ABV7F4U3</accession>
<reference evidence="3" key="1">
    <citation type="journal article" date="2019" name="Int. J. Syst. Evol. Microbiol.">
        <title>The Global Catalogue of Microorganisms (GCM) 10K type strain sequencing project: providing services to taxonomists for standard genome sequencing and annotation.</title>
        <authorList>
            <consortium name="The Broad Institute Genomics Platform"/>
            <consortium name="The Broad Institute Genome Sequencing Center for Infectious Disease"/>
            <person name="Wu L."/>
            <person name="Ma J."/>
        </authorList>
    </citation>
    <scope>NUCLEOTIDE SEQUENCE [LARGE SCALE GENOMIC DNA]</scope>
    <source>
        <strain evidence="3">KCTC 42986</strain>
    </source>
</reference>
<proteinExistence type="predicted"/>
<evidence type="ECO:0000313" key="2">
    <source>
        <dbReference type="EMBL" id="MFC3108842.1"/>
    </source>
</evidence>
<comment type="caution">
    <text evidence="2">The sequence shown here is derived from an EMBL/GenBank/DDBJ whole genome shotgun (WGS) entry which is preliminary data.</text>
</comment>
<evidence type="ECO:0000256" key="1">
    <source>
        <dbReference type="SAM" id="SignalP"/>
    </source>
</evidence>
<dbReference type="RefSeq" id="WP_390324702.1">
    <property type="nucleotide sequence ID" value="NZ_JBHRTP010000038.1"/>
</dbReference>
<name>A0ABV7F4U3_9BURK</name>
<feature type="chain" id="PRO_5047263463" evidence="1">
    <location>
        <begin position="18"/>
        <end position="69"/>
    </location>
</feature>
<keyword evidence="3" id="KW-1185">Reference proteome</keyword>
<feature type="signal peptide" evidence="1">
    <location>
        <begin position="1"/>
        <end position="17"/>
    </location>
</feature>
<protein>
    <submittedName>
        <fullName evidence="2">Uncharacterized protein</fullName>
    </submittedName>
</protein>
<dbReference type="EMBL" id="JBHRTP010000038">
    <property type="protein sequence ID" value="MFC3108842.1"/>
    <property type="molecule type" value="Genomic_DNA"/>
</dbReference>
<sequence length="69" mass="7528">MRAVTLLLLFFCCSAAIQPLGDILQVAPEFGSAQYQLLARFNSIFKSTLNAAARSPYFSKATADNKVQV</sequence>
<evidence type="ECO:0000313" key="3">
    <source>
        <dbReference type="Proteomes" id="UP001595530"/>
    </source>
</evidence>